<dbReference type="PROSITE" id="PS51257">
    <property type="entry name" value="PROKAR_LIPOPROTEIN"/>
    <property type="match status" value="1"/>
</dbReference>
<dbReference type="InterPro" id="IPR039424">
    <property type="entry name" value="SBP_5"/>
</dbReference>
<dbReference type="KEGG" id="aef:GEV26_09310"/>
<reference evidence="3 4" key="1">
    <citation type="submission" date="2019-11" db="EMBL/GenBank/DDBJ databases">
        <authorList>
            <person name="Li J."/>
        </authorList>
    </citation>
    <scope>NUCLEOTIDE SEQUENCE [LARGE SCALE GENOMIC DNA]</scope>
    <source>
        <strain evidence="3 4">MF47</strain>
    </source>
</reference>
<dbReference type="InterPro" id="IPR000914">
    <property type="entry name" value="SBP_5_dom"/>
</dbReference>
<dbReference type="Proteomes" id="UP000392064">
    <property type="component" value="Chromosome"/>
</dbReference>
<dbReference type="Gene3D" id="3.90.76.10">
    <property type="entry name" value="Dipeptide-binding Protein, Domain 1"/>
    <property type="match status" value="1"/>
</dbReference>
<keyword evidence="1" id="KW-0732">Signal</keyword>
<sequence length="527" mass="56082">MKNLRVPVVGALAALTLALSACGGGSDADKSEGGSGSAGEIDRSATLRATWVIPAMALDPHTAPSPTAQYAYVAPVYDRLTQMIEGEKGPEIAPMIAESWEFAEDGMSATFTLRDDATFTDDSKVDAAAVKASLDRALNSPKSTVKGYLSMIDKVEVVDPTTLTITTNRPSADLPYVLSNSYGSIINPAALDNRDLDVKPQGSGGYVATKVELGKGVTYERRDGYWDPEAQKVAKIEMSGVPDPNARINGMRGGQADFSLVQPQQYDAVSKLGDGFKLETYSPTGQFYALELNTNAPNLNKVEVRQALNYAIDREGISESLLDGQAPDAIQPLSKNLEGHLEDPPVKYDYDPAKAKALLADAGLADGFSMTMVAGAYSPVTEMAQALQAQLAEVGVELKISPLDPVQAVAAWGPDTKYDSTLQVRVGSQTGALTLQNNYLVPTRFVGEVPAEVRESIDGAFDPTIDDAERVALLETASKAINEQALDVFMNQVPSLVVTTDKVVGADKMGQAGFQGIFDLRYVGIAK</sequence>
<organism evidence="3 4">
    <name type="scientific">Aeromicrobium yanjiei</name>
    <dbReference type="NCBI Taxonomy" id="2662028"/>
    <lineage>
        <taxon>Bacteria</taxon>
        <taxon>Bacillati</taxon>
        <taxon>Actinomycetota</taxon>
        <taxon>Actinomycetes</taxon>
        <taxon>Propionibacteriales</taxon>
        <taxon>Nocardioidaceae</taxon>
        <taxon>Aeromicrobium</taxon>
    </lineage>
</organism>
<proteinExistence type="predicted"/>
<protein>
    <submittedName>
        <fullName evidence="3">ABC transporter substrate-binding protein</fullName>
    </submittedName>
</protein>
<gene>
    <name evidence="3" type="ORF">GEV26_09310</name>
</gene>
<evidence type="ECO:0000313" key="4">
    <source>
        <dbReference type="Proteomes" id="UP000392064"/>
    </source>
</evidence>
<dbReference type="RefSeq" id="WP_153652810.1">
    <property type="nucleotide sequence ID" value="NZ_CP045737.1"/>
</dbReference>
<dbReference type="PANTHER" id="PTHR30290">
    <property type="entry name" value="PERIPLASMIC BINDING COMPONENT OF ABC TRANSPORTER"/>
    <property type="match status" value="1"/>
</dbReference>
<evidence type="ECO:0000256" key="1">
    <source>
        <dbReference type="SAM" id="SignalP"/>
    </source>
</evidence>
<dbReference type="GO" id="GO:1904680">
    <property type="term" value="F:peptide transmembrane transporter activity"/>
    <property type="evidence" value="ECO:0007669"/>
    <property type="project" value="TreeGrafter"/>
</dbReference>
<name>A0A5Q2MKH8_9ACTN</name>
<feature type="signal peptide" evidence="1">
    <location>
        <begin position="1"/>
        <end position="21"/>
    </location>
</feature>
<keyword evidence="4" id="KW-1185">Reference proteome</keyword>
<accession>A0A5Q2MKH8</accession>
<dbReference type="Pfam" id="PF00496">
    <property type="entry name" value="SBP_bac_5"/>
    <property type="match status" value="1"/>
</dbReference>
<dbReference type="Gene3D" id="3.40.190.10">
    <property type="entry name" value="Periplasmic binding protein-like II"/>
    <property type="match status" value="1"/>
</dbReference>
<evidence type="ECO:0000259" key="2">
    <source>
        <dbReference type="Pfam" id="PF00496"/>
    </source>
</evidence>
<evidence type="ECO:0000313" key="3">
    <source>
        <dbReference type="EMBL" id="QGG41542.1"/>
    </source>
</evidence>
<dbReference type="Gene3D" id="3.10.105.10">
    <property type="entry name" value="Dipeptide-binding Protein, Domain 3"/>
    <property type="match status" value="1"/>
</dbReference>
<dbReference type="AlphaFoldDB" id="A0A5Q2MKH8"/>
<feature type="domain" description="Solute-binding protein family 5" evidence="2">
    <location>
        <begin position="91"/>
        <end position="423"/>
    </location>
</feature>
<dbReference type="SUPFAM" id="SSF53850">
    <property type="entry name" value="Periplasmic binding protein-like II"/>
    <property type="match status" value="1"/>
</dbReference>
<feature type="chain" id="PRO_5038928903" evidence="1">
    <location>
        <begin position="22"/>
        <end position="527"/>
    </location>
</feature>
<dbReference type="EMBL" id="CP045737">
    <property type="protein sequence ID" value="QGG41542.1"/>
    <property type="molecule type" value="Genomic_DNA"/>
</dbReference>
<dbReference type="GO" id="GO:0015833">
    <property type="term" value="P:peptide transport"/>
    <property type="evidence" value="ECO:0007669"/>
    <property type="project" value="TreeGrafter"/>
</dbReference>